<dbReference type="SUPFAM" id="SSF51735">
    <property type="entry name" value="NAD(P)-binding Rossmann-fold domains"/>
    <property type="match status" value="1"/>
</dbReference>
<evidence type="ECO:0000313" key="5">
    <source>
        <dbReference type="Proteomes" id="UP001501725"/>
    </source>
</evidence>
<gene>
    <name evidence="4" type="ORF">GCM10023184_33420</name>
</gene>
<dbReference type="RefSeq" id="WP_345256923.1">
    <property type="nucleotide sequence ID" value="NZ_BAABGY010000009.1"/>
</dbReference>
<protein>
    <submittedName>
        <fullName evidence="4">TIGR01777 family oxidoreductase</fullName>
    </submittedName>
</protein>
<reference evidence="5" key="1">
    <citation type="journal article" date="2019" name="Int. J. Syst. Evol. Microbiol.">
        <title>The Global Catalogue of Microorganisms (GCM) 10K type strain sequencing project: providing services to taxonomists for standard genome sequencing and annotation.</title>
        <authorList>
            <consortium name="The Broad Institute Genomics Platform"/>
            <consortium name="The Broad Institute Genome Sequencing Center for Infectious Disease"/>
            <person name="Wu L."/>
            <person name="Ma J."/>
        </authorList>
    </citation>
    <scope>NUCLEOTIDE SEQUENCE [LARGE SCALE GENOMIC DNA]</scope>
    <source>
        <strain evidence="5">JCM 17919</strain>
    </source>
</reference>
<keyword evidence="5" id="KW-1185">Reference proteome</keyword>
<accession>A0ABP8HD38</accession>
<evidence type="ECO:0000313" key="4">
    <source>
        <dbReference type="EMBL" id="GAA4337523.1"/>
    </source>
</evidence>
<dbReference type="InterPro" id="IPR010099">
    <property type="entry name" value="SDR39U1"/>
</dbReference>
<dbReference type="NCBIfam" id="TIGR01777">
    <property type="entry name" value="yfcH"/>
    <property type="match status" value="1"/>
</dbReference>
<evidence type="ECO:0000256" key="1">
    <source>
        <dbReference type="ARBA" id="ARBA00009353"/>
    </source>
</evidence>
<dbReference type="PANTHER" id="PTHR11092">
    <property type="entry name" value="SUGAR NUCLEOTIDE EPIMERASE RELATED"/>
    <property type="match status" value="1"/>
</dbReference>
<name>A0ABP8HD38_9BACT</name>
<evidence type="ECO:0000259" key="3">
    <source>
        <dbReference type="Pfam" id="PF08338"/>
    </source>
</evidence>
<evidence type="ECO:0000259" key="2">
    <source>
        <dbReference type="Pfam" id="PF01370"/>
    </source>
</evidence>
<proteinExistence type="inferred from homology"/>
<comment type="similarity">
    <text evidence="1">Belongs to the NAD(P)-dependent epimerase/dehydratase family. SDR39U1 subfamily.</text>
</comment>
<organism evidence="4 5">
    <name type="scientific">Flaviaesturariibacter amylovorans</name>
    <dbReference type="NCBI Taxonomy" id="1084520"/>
    <lineage>
        <taxon>Bacteria</taxon>
        <taxon>Pseudomonadati</taxon>
        <taxon>Bacteroidota</taxon>
        <taxon>Chitinophagia</taxon>
        <taxon>Chitinophagales</taxon>
        <taxon>Chitinophagaceae</taxon>
        <taxon>Flaviaestuariibacter</taxon>
    </lineage>
</organism>
<dbReference type="PANTHER" id="PTHR11092:SF0">
    <property type="entry name" value="EPIMERASE FAMILY PROTEIN SDR39U1"/>
    <property type="match status" value="1"/>
</dbReference>
<dbReference type="Gene3D" id="3.40.50.720">
    <property type="entry name" value="NAD(P)-binding Rossmann-like Domain"/>
    <property type="match status" value="1"/>
</dbReference>
<dbReference type="Pfam" id="PF01370">
    <property type="entry name" value="Epimerase"/>
    <property type="match status" value="1"/>
</dbReference>
<feature type="domain" description="NAD-dependent epimerase/dehydratase" evidence="2">
    <location>
        <begin position="4"/>
        <end position="129"/>
    </location>
</feature>
<dbReference type="InterPro" id="IPR013549">
    <property type="entry name" value="DUF1731"/>
</dbReference>
<dbReference type="EMBL" id="BAABGY010000009">
    <property type="protein sequence ID" value="GAA4337523.1"/>
    <property type="molecule type" value="Genomic_DNA"/>
</dbReference>
<sequence>MSTVLITGGTGLVGTALSRALRQQGHSVIVLTRNPSSAVPAPGLRYAAWSVESGSIDAGALADADVIVHLAGANVAGGRWTERRKQEIVESRVRSGELLVRALGTLPNKVHTVLSASAIGWYGPDPQVPNPRPFVEEDRADGAFLGRTCAQWEGAIRPVEALGKRLVIARIGIVMSHEGGAWAEFRKPMSFGVATIMGSGRQVVSWIHIDDLVRFFVEAVNTPEIAGVYNAVAPAPVPNAELVSAMKEAKGFAVTAPAPAFVLKALLGEMSIEVLKSATVSSRKLEATGFAFQYPDIRAAARQLESAYRGGK</sequence>
<comment type="caution">
    <text evidence="4">The sequence shown here is derived from an EMBL/GenBank/DDBJ whole genome shotgun (WGS) entry which is preliminary data.</text>
</comment>
<feature type="domain" description="DUF1731" evidence="3">
    <location>
        <begin position="258"/>
        <end position="304"/>
    </location>
</feature>
<dbReference type="InterPro" id="IPR036291">
    <property type="entry name" value="NAD(P)-bd_dom_sf"/>
</dbReference>
<dbReference type="Proteomes" id="UP001501725">
    <property type="component" value="Unassembled WGS sequence"/>
</dbReference>
<dbReference type="Pfam" id="PF08338">
    <property type="entry name" value="DUF1731"/>
    <property type="match status" value="1"/>
</dbReference>
<dbReference type="InterPro" id="IPR001509">
    <property type="entry name" value="Epimerase_deHydtase"/>
</dbReference>